<evidence type="ECO:0000313" key="1">
    <source>
        <dbReference type="EMBL" id="GID51118.1"/>
    </source>
</evidence>
<dbReference type="EMBL" id="BOMF01000171">
    <property type="protein sequence ID" value="GID51118.1"/>
    <property type="molecule type" value="Genomic_DNA"/>
</dbReference>
<protein>
    <recommendedName>
        <fullName evidence="2">Flavin reductase</fullName>
    </recommendedName>
</protein>
<evidence type="ECO:0008006" key="2">
    <source>
        <dbReference type="Google" id="ProtNLM"/>
    </source>
</evidence>
<organism evidence="1">
    <name type="scientific">Actinoplanes campanulatus</name>
    <dbReference type="NCBI Taxonomy" id="113559"/>
    <lineage>
        <taxon>Bacteria</taxon>
        <taxon>Bacillati</taxon>
        <taxon>Actinomycetota</taxon>
        <taxon>Actinomycetes</taxon>
        <taxon>Micromonosporales</taxon>
        <taxon>Micromonosporaceae</taxon>
        <taxon>Actinoplanes</taxon>
    </lineage>
</organism>
<sequence length="83" mass="9671">MTAEHQPDPATYDCLACEKEWPCDPAREFLLLSTPDRVQLAIRMWTELEHAAGVLRAEPPSVLFERFLRWARREPRRRLPGAV</sequence>
<proteinExistence type="predicted"/>
<name>A0ABQ3WXU5_9ACTN</name>
<gene>
    <name evidence="1" type="ORF">Aca07nite_83930</name>
</gene>
<reference evidence="1" key="1">
    <citation type="submission" date="2021-01" db="EMBL/GenBank/DDBJ databases">
        <title>Whole genome shotgun sequence of Actinoplanes capillaceus NBRC 16408.</title>
        <authorList>
            <person name="Komaki H."/>
            <person name="Tamura T."/>
        </authorList>
    </citation>
    <scope>NUCLEOTIDE SEQUENCE [LARGE SCALE GENOMIC DNA]</scope>
    <source>
        <strain evidence="1">NBRC 16408</strain>
    </source>
</reference>
<accession>A0ABQ3WXU5</accession>
<comment type="caution">
    <text evidence="1">The sequence shown here is derived from an EMBL/GenBank/DDBJ whole genome shotgun (WGS) entry which is preliminary data.</text>
</comment>